<comment type="caution">
    <text evidence="3">The sequence shown here is derived from an EMBL/GenBank/DDBJ whole genome shotgun (WGS) entry which is preliminary data.</text>
</comment>
<dbReference type="CDD" id="cd00093">
    <property type="entry name" value="HTH_XRE"/>
    <property type="match status" value="1"/>
</dbReference>
<proteinExistence type="predicted"/>
<sequence>MANGKHPVDVAVGGRVRELRIRAGMSQTKLGEALGVSFQQIQKYENGANRMGASRLVQIATALNVPLAHLFVGVSPQGEEPETAPLDKEASKVARDWAAIPDQNMRDTLRKVVKSMARAEA</sequence>
<dbReference type="RefSeq" id="WP_210681644.1">
    <property type="nucleotide sequence ID" value="NZ_JAGMWN010000003.1"/>
</dbReference>
<dbReference type="InterPro" id="IPR010982">
    <property type="entry name" value="Lambda_DNA-bd_dom_sf"/>
</dbReference>
<evidence type="ECO:0000313" key="4">
    <source>
        <dbReference type="Proteomes" id="UP000672602"/>
    </source>
</evidence>
<protein>
    <submittedName>
        <fullName evidence="3">Helix-turn-helix transcriptional regulator</fullName>
    </submittedName>
</protein>
<dbReference type="EMBL" id="JAGMWN010000003">
    <property type="protein sequence ID" value="MBP5857080.1"/>
    <property type="molecule type" value="Genomic_DNA"/>
</dbReference>
<organism evidence="3 4">
    <name type="scientific">Marivibrio halodurans</name>
    <dbReference type="NCBI Taxonomy" id="2039722"/>
    <lineage>
        <taxon>Bacteria</taxon>
        <taxon>Pseudomonadati</taxon>
        <taxon>Pseudomonadota</taxon>
        <taxon>Alphaproteobacteria</taxon>
        <taxon>Rhodospirillales</taxon>
        <taxon>Rhodospirillaceae</taxon>
        <taxon>Marivibrio</taxon>
    </lineage>
</organism>
<dbReference type="PROSITE" id="PS50943">
    <property type="entry name" value="HTH_CROC1"/>
    <property type="match status" value="1"/>
</dbReference>
<evidence type="ECO:0000313" key="3">
    <source>
        <dbReference type="EMBL" id="MBP5857080.1"/>
    </source>
</evidence>
<reference evidence="3" key="1">
    <citation type="submission" date="2021-04" db="EMBL/GenBank/DDBJ databases">
        <authorList>
            <person name="Zhang D.-C."/>
        </authorList>
    </citation>
    <scope>NUCLEOTIDE SEQUENCE</scope>
    <source>
        <strain evidence="3">CGMCC 1.15697</strain>
    </source>
</reference>
<dbReference type="Proteomes" id="UP000672602">
    <property type="component" value="Unassembled WGS sequence"/>
</dbReference>
<accession>A0A8J7RZA9</accession>
<dbReference type="PANTHER" id="PTHR46558">
    <property type="entry name" value="TRACRIPTIONAL REGULATORY PROTEIN-RELATED-RELATED"/>
    <property type="match status" value="1"/>
</dbReference>
<keyword evidence="1" id="KW-0238">DNA-binding</keyword>
<name>A0A8J7RZA9_9PROT</name>
<dbReference type="Pfam" id="PF01381">
    <property type="entry name" value="HTH_3"/>
    <property type="match status" value="1"/>
</dbReference>
<dbReference type="InterPro" id="IPR001387">
    <property type="entry name" value="Cro/C1-type_HTH"/>
</dbReference>
<evidence type="ECO:0000256" key="1">
    <source>
        <dbReference type="ARBA" id="ARBA00023125"/>
    </source>
</evidence>
<dbReference type="GO" id="GO:0003677">
    <property type="term" value="F:DNA binding"/>
    <property type="evidence" value="ECO:0007669"/>
    <property type="project" value="UniProtKB-KW"/>
</dbReference>
<dbReference type="Gene3D" id="1.10.260.40">
    <property type="entry name" value="lambda repressor-like DNA-binding domains"/>
    <property type="match status" value="1"/>
</dbReference>
<gene>
    <name evidence="3" type="ORF">KAJ83_08670</name>
</gene>
<dbReference type="PANTHER" id="PTHR46558:SF4">
    <property type="entry name" value="DNA-BIDING PHAGE PROTEIN"/>
    <property type="match status" value="1"/>
</dbReference>
<keyword evidence="4" id="KW-1185">Reference proteome</keyword>
<feature type="domain" description="HTH cro/C1-type" evidence="2">
    <location>
        <begin position="16"/>
        <end position="70"/>
    </location>
</feature>
<evidence type="ECO:0000259" key="2">
    <source>
        <dbReference type="PROSITE" id="PS50943"/>
    </source>
</evidence>
<dbReference type="SMART" id="SM00530">
    <property type="entry name" value="HTH_XRE"/>
    <property type="match status" value="1"/>
</dbReference>
<dbReference type="SUPFAM" id="SSF47413">
    <property type="entry name" value="lambda repressor-like DNA-binding domains"/>
    <property type="match status" value="1"/>
</dbReference>
<dbReference type="AlphaFoldDB" id="A0A8J7RZA9"/>